<dbReference type="Proteomes" id="UP000320643">
    <property type="component" value="Unassembled WGS sequence"/>
</dbReference>
<dbReference type="Pfam" id="PF18962">
    <property type="entry name" value="Por_Secre_tail"/>
    <property type="match status" value="1"/>
</dbReference>
<feature type="domain" description="PKD/Chitinase" evidence="2">
    <location>
        <begin position="1296"/>
        <end position="1365"/>
    </location>
</feature>
<name>A0A552V5Y4_9FLAO</name>
<organism evidence="3 4">
    <name type="scientific">Flavobacterium zepuense</name>
    <dbReference type="NCBI Taxonomy" id="2593302"/>
    <lineage>
        <taxon>Bacteria</taxon>
        <taxon>Pseudomonadati</taxon>
        <taxon>Bacteroidota</taxon>
        <taxon>Flavobacteriia</taxon>
        <taxon>Flavobacteriales</taxon>
        <taxon>Flavobacteriaceae</taxon>
        <taxon>Flavobacterium</taxon>
    </lineage>
</organism>
<feature type="domain" description="PKD/Chitinase" evidence="2">
    <location>
        <begin position="1143"/>
        <end position="1215"/>
    </location>
</feature>
<dbReference type="NCBIfam" id="TIGR04183">
    <property type="entry name" value="Por_Secre_tail"/>
    <property type="match status" value="1"/>
</dbReference>
<accession>A0A552V5Y4</accession>
<evidence type="ECO:0000313" key="3">
    <source>
        <dbReference type="EMBL" id="TRW25890.1"/>
    </source>
</evidence>
<feature type="domain" description="PKD/Chitinase" evidence="2">
    <location>
        <begin position="1372"/>
        <end position="1440"/>
    </location>
</feature>
<feature type="domain" description="PKD/Chitinase" evidence="2">
    <location>
        <begin position="991"/>
        <end position="1061"/>
    </location>
</feature>
<evidence type="ECO:0000259" key="2">
    <source>
        <dbReference type="SMART" id="SM00089"/>
    </source>
</evidence>
<keyword evidence="1" id="KW-0732">Signal</keyword>
<feature type="domain" description="PKD/Chitinase" evidence="2">
    <location>
        <begin position="840"/>
        <end position="909"/>
    </location>
</feature>
<proteinExistence type="predicted"/>
<gene>
    <name evidence="3" type="ORF">FMM05_06615</name>
</gene>
<dbReference type="InterPro" id="IPR026444">
    <property type="entry name" value="Secre_tail"/>
</dbReference>
<feature type="domain" description="PKD/Chitinase" evidence="2">
    <location>
        <begin position="308"/>
        <end position="377"/>
    </location>
</feature>
<keyword evidence="4" id="KW-1185">Reference proteome</keyword>
<feature type="domain" description="PKD/Chitinase" evidence="2">
    <location>
        <begin position="1222"/>
        <end position="1289"/>
    </location>
</feature>
<feature type="domain" description="PKD/Chitinase" evidence="2">
    <location>
        <begin position="1748"/>
        <end position="1819"/>
    </location>
</feature>
<feature type="domain" description="PKD/Chitinase" evidence="2">
    <location>
        <begin position="764"/>
        <end position="833"/>
    </location>
</feature>
<dbReference type="Pfam" id="PF13573">
    <property type="entry name" value="SprB"/>
    <property type="match status" value="21"/>
</dbReference>
<protein>
    <submittedName>
        <fullName evidence="3">T9SS type A sorting domain-containing protein</fullName>
    </submittedName>
</protein>
<reference evidence="3 4" key="1">
    <citation type="submission" date="2019-07" db="EMBL/GenBank/DDBJ databases">
        <title>Flavobacterium sp. nov., isolated from glacier ice.</title>
        <authorList>
            <person name="Liu Q."/>
            <person name="Xin Y.-H."/>
        </authorList>
    </citation>
    <scope>NUCLEOTIDE SEQUENCE [LARGE SCALE GENOMIC DNA]</scope>
    <source>
        <strain evidence="3 4">ZT4R6</strain>
    </source>
</reference>
<comment type="caution">
    <text evidence="3">The sequence shown here is derived from an EMBL/GenBank/DDBJ whole genome shotgun (WGS) entry which is preliminary data.</text>
</comment>
<feature type="domain" description="PKD/Chitinase" evidence="2">
    <location>
        <begin position="1447"/>
        <end position="1515"/>
    </location>
</feature>
<dbReference type="OrthoDB" id="9805017at2"/>
<feature type="domain" description="PKD/Chitinase" evidence="2">
    <location>
        <begin position="688"/>
        <end position="757"/>
    </location>
</feature>
<evidence type="ECO:0000256" key="1">
    <source>
        <dbReference type="ARBA" id="ARBA00022729"/>
    </source>
</evidence>
<feature type="domain" description="PKD/Chitinase" evidence="2">
    <location>
        <begin position="1671"/>
        <end position="1741"/>
    </location>
</feature>
<feature type="domain" description="PKD/Chitinase" evidence="2">
    <location>
        <begin position="1522"/>
        <end position="1590"/>
    </location>
</feature>
<feature type="domain" description="PKD/Chitinase" evidence="2">
    <location>
        <begin position="916"/>
        <end position="985"/>
    </location>
</feature>
<dbReference type="Gene3D" id="2.60.40.740">
    <property type="match status" value="19"/>
</dbReference>
<dbReference type="InterPro" id="IPR025667">
    <property type="entry name" value="SprB_repeat"/>
</dbReference>
<feature type="domain" description="PKD/Chitinase" evidence="2">
    <location>
        <begin position="1070"/>
        <end position="1137"/>
    </location>
</feature>
<dbReference type="SMART" id="SM00089">
    <property type="entry name" value="PKD"/>
    <property type="match status" value="16"/>
</dbReference>
<dbReference type="InterPro" id="IPR022409">
    <property type="entry name" value="PKD/Chitinase_dom"/>
</dbReference>
<dbReference type="EMBL" id="VJVZ01000003">
    <property type="protein sequence ID" value="TRW25890.1"/>
    <property type="molecule type" value="Genomic_DNA"/>
</dbReference>
<feature type="domain" description="PKD/Chitinase" evidence="2">
    <location>
        <begin position="1597"/>
        <end position="1666"/>
    </location>
</feature>
<sequence length="2106" mass="207703">MPYYRDIYILRYGVSKFLLNRNLHLMKKNYLLLICLFFAQWLIAQTTETFETEVNGSTSFTDNGQVFNITSQAGGPFYIQGNYPGTGWNGSSVDNKYIDNSGNSFANMPSQFTISAAGGAQFTLKSMYLFLSTYNLNLNVNGNTLTITGKLGGATQYTASASSGFTTSFAVNNGHTFINMATFGGANNSNTLIDQFVVATTNGINYIDLDAMTWQTAVAPCPAVTLSQVSQTNISCNGGSNGSATVSASGGSGFTYNWSPGNPTGDGTASISGVPAGTWTVTVTNSCGNSSSTSFTITEPAALNATAGAQTNIACNGGTTGSATVAVTGGTPGYTYSWAPSGGTAATATGLAAGTYTVTVTDANSCTDTQSFTITQPAALNATASAQTNIACNGAATGSATVAVTGGTPGYTYSWAPSGGTGATASGLIAGTYTVTVTDANLCTDTQSFTITQPAALNATASAQTNIDCNGGTTGSATVAVTGGTPGYTYSWAPSGGTAATASGLTAGTYTVTVTDANLCTDTQSFTITQPAALTATTSQTNVLCNGQASGTASVIVSGGTAGYTYLWSPSGGTASTATGLTVGAYSVLITDANGCSITRNFTITQPAVLTATTSQVNATCGPTGQAGVTVSGGAGAYTYVWSPSGGTAAIATGLSAGAYSVLITDANGCTLTKNFTITATSNLAATTTQINVSCNGGTNGSATVTPTGGVLPYTYVWSPSGGTAATATGLAAGTYSVVITDGNSCTITKTVTITQPAVLAATTSQVNITCNGGSNGSATVTPTGGTGAYTYVWTPSGGITATATGLTAGAYSVLITDANGCTLTKNVTITQPAALTATTSQVNISCNGGSNGSATVTAAGGTGAYTYVWSPSGGTAATATGLSAGAYSVLITDANGCTLTKNVTITQPAALTATTSQVNISCNGGSNGSATVTAAGGTGAYTYVWSPSGGTAATATGLAAGAYSALITDANGCTLTKNVTITQPSAITATTSQINLLCNGATNGSATVTATGGTGAYTYAWSPSGGTAATATGLSAGAYSVLITDANGCTLTKNVTITQPAALNATTVKTNITCNGANNGTATVTATGGTGAYTYSWSPAGGTAATATGLAPGTYAVTITDANGCSIIRSLNITQPVALTATTTQVNILCNGGATGSATVTATGGTGAYTYLWSPSGGTAATATGLVAGTYSVVVTDANGCNVTQSVTITQSATITATTSKTDVSCNGSSNGSATVIATGGTGAYTYSWSPSGGTAATATGLAAGTYVVTITDANLCSIIKNVTINQPSAITATTSQVNILCNGGTNGSATVTATGGTGVYTYVWSPSGGTAATATGLAAGSYSVLITDANGCTLIKNITITQPTILASTTTQVNVACNGGTGSATVTATGGTGAYTYVWSPSGGTAATATGLAAATYSVVITDANGCTVTKTVTITQPAALTATTTQANVLCNGGTGSATVTATGGTGAYTYAWSPLGGTAATATGLAAGAYSVIVTDANGCTVTKSVTITQPTALTATTTQVNVLCNGGTGSATVTAIGGTGVYTYEWSPSGGTAATATGLAAGTYSVVVTDANGCTVTKTVTITQPTALTATTTQVNVLCNGGTGSATVTATGGTGAYTYVWSPSGGTAATATGLAAGTYSVIVTDANGCTVTQSVTITQPTVLAATTTQTNVSCNAGTNGSATVTVSGGTGAYTYVWLPSGGTSATATGLAAGEYTVTATDANGCTTTQTVTITEPAALTATTLQVNVGCNGGTNGSATVNVSGGTGTYTYAWLPSGGSAATASDLVAGTYTVTVTDANGCTLTQSFTITEPLAIVVNSDPADVITEAGNDVIFTVTADNVGTYQWQYSANGTDWTDITNGGTSPEVSGATTGSLILVNVPASYNGYIFRVQLANGANCITESASAMLTVTNVLEAVNDDFSENQIHEDTGGIAGDVTANDLMNGVAVDDAAITITVTNDGGLIGVTIDEDGNINVPAGAELGTYTITYTICDALSTTNCSEATVIVVVTYSLKTEHFSVASIDIYPNPANNEVFISIPEAMSIKDVKVTVYDLNGRIVLEQPVTGTHQRINIATLESGVYLFNITSNRGSVTKRIIKNKQ</sequence>
<evidence type="ECO:0000313" key="4">
    <source>
        <dbReference type="Proteomes" id="UP000320643"/>
    </source>
</evidence>